<accession>A0AAN8JBD7</accession>
<dbReference type="AlphaFoldDB" id="A0AAN8JBD7"/>
<sequence length="80" mass="8528">MNTIISIAFCLALATVALGGNPILGGFGMLYSPYMYTAPYMVGGLYNPYMMGGLYNPYIMGGLYSGLYNPYMMGGLIAGK</sequence>
<feature type="transmembrane region" description="Helical" evidence="1">
    <location>
        <begin position="58"/>
        <end position="78"/>
    </location>
</feature>
<feature type="signal peptide" evidence="2">
    <location>
        <begin position="1"/>
        <end position="19"/>
    </location>
</feature>
<keyword evidence="1" id="KW-0812">Transmembrane</keyword>
<name>A0AAN8JBD7_PATCE</name>
<protein>
    <submittedName>
        <fullName evidence="3">Uncharacterized protein</fullName>
    </submittedName>
</protein>
<dbReference type="EMBL" id="JAZGQO010000011">
    <property type="protein sequence ID" value="KAK6174722.1"/>
    <property type="molecule type" value="Genomic_DNA"/>
</dbReference>
<keyword evidence="1" id="KW-1133">Transmembrane helix</keyword>
<comment type="caution">
    <text evidence="3">The sequence shown here is derived from an EMBL/GenBank/DDBJ whole genome shotgun (WGS) entry which is preliminary data.</text>
</comment>
<keyword evidence="4" id="KW-1185">Reference proteome</keyword>
<evidence type="ECO:0000313" key="3">
    <source>
        <dbReference type="EMBL" id="KAK6174722.1"/>
    </source>
</evidence>
<keyword evidence="2" id="KW-0732">Signal</keyword>
<proteinExistence type="predicted"/>
<reference evidence="3 4" key="1">
    <citation type="submission" date="2024-01" db="EMBL/GenBank/DDBJ databases">
        <title>The genome of the rayed Mediterranean limpet Patella caerulea (Linnaeus, 1758).</title>
        <authorList>
            <person name="Anh-Thu Weber A."/>
            <person name="Halstead-Nussloch G."/>
        </authorList>
    </citation>
    <scope>NUCLEOTIDE SEQUENCE [LARGE SCALE GENOMIC DNA]</scope>
    <source>
        <strain evidence="3">AATW-2023a</strain>
        <tissue evidence="3">Whole specimen</tissue>
    </source>
</reference>
<keyword evidence="1" id="KW-0472">Membrane</keyword>
<organism evidence="3 4">
    <name type="scientific">Patella caerulea</name>
    <name type="common">Rayed Mediterranean limpet</name>
    <dbReference type="NCBI Taxonomy" id="87958"/>
    <lineage>
        <taxon>Eukaryota</taxon>
        <taxon>Metazoa</taxon>
        <taxon>Spiralia</taxon>
        <taxon>Lophotrochozoa</taxon>
        <taxon>Mollusca</taxon>
        <taxon>Gastropoda</taxon>
        <taxon>Patellogastropoda</taxon>
        <taxon>Patelloidea</taxon>
        <taxon>Patellidae</taxon>
        <taxon>Patella</taxon>
    </lineage>
</organism>
<evidence type="ECO:0000256" key="1">
    <source>
        <dbReference type="SAM" id="Phobius"/>
    </source>
</evidence>
<gene>
    <name evidence="3" type="ORF">SNE40_017946</name>
</gene>
<evidence type="ECO:0000313" key="4">
    <source>
        <dbReference type="Proteomes" id="UP001347796"/>
    </source>
</evidence>
<dbReference type="Proteomes" id="UP001347796">
    <property type="component" value="Unassembled WGS sequence"/>
</dbReference>
<feature type="chain" id="PRO_5042907407" evidence="2">
    <location>
        <begin position="20"/>
        <end position="80"/>
    </location>
</feature>
<evidence type="ECO:0000256" key="2">
    <source>
        <dbReference type="SAM" id="SignalP"/>
    </source>
</evidence>